<dbReference type="PANTHER" id="PTHR33067:SF9">
    <property type="entry name" value="RNA-DIRECTED DNA POLYMERASE"/>
    <property type="match status" value="1"/>
</dbReference>
<gene>
    <name evidence="2" type="ORF">Tco_0707364</name>
</gene>
<reference evidence="2" key="1">
    <citation type="journal article" date="2022" name="Int. J. Mol. Sci.">
        <title>Draft Genome of Tanacetum Coccineum: Genomic Comparison of Closely Related Tanacetum-Family Plants.</title>
        <authorList>
            <person name="Yamashiro T."/>
            <person name="Shiraishi A."/>
            <person name="Nakayama K."/>
            <person name="Satake H."/>
        </authorList>
    </citation>
    <scope>NUCLEOTIDE SEQUENCE</scope>
</reference>
<protein>
    <submittedName>
        <fullName evidence="2">MAK10-like protein</fullName>
    </submittedName>
</protein>
<sequence>MAEMFGLLKELTTSRAPEKVLIKEEAKSPITKNVNSISLARGEEERNDDNDVATGDDSEKPTRTETGMSVKGAVYEAILRKKITKKEDIRGNFEIPFTIGGLKHINALVDQGSDVNIMPLSTYMKLTDERPAETDIRLSLASHSYIYPLGIAEDVLVKVAEHVYPVDFVILDIKEDEKRPFILGTPFLTTAKAVIKFDKGTITLKSGKSKISFHRIPESLCKVEKGIKNDIEPIAPTKTVNRLVLEWEERIRLHQEKEMEFDQ</sequence>
<reference evidence="2" key="2">
    <citation type="submission" date="2022-01" db="EMBL/GenBank/DDBJ databases">
        <authorList>
            <person name="Yamashiro T."/>
            <person name="Shiraishi A."/>
            <person name="Satake H."/>
            <person name="Nakayama K."/>
        </authorList>
    </citation>
    <scope>NUCLEOTIDE SEQUENCE</scope>
</reference>
<evidence type="ECO:0000256" key="1">
    <source>
        <dbReference type="SAM" id="MobiDB-lite"/>
    </source>
</evidence>
<dbReference type="Gene3D" id="2.40.70.10">
    <property type="entry name" value="Acid Proteases"/>
    <property type="match status" value="1"/>
</dbReference>
<proteinExistence type="predicted"/>
<dbReference type="Proteomes" id="UP001151760">
    <property type="component" value="Unassembled WGS sequence"/>
</dbReference>
<dbReference type="InterPro" id="IPR021109">
    <property type="entry name" value="Peptidase_aspartic_dom_sf"/>
</dbReference>
<evidence type="ECO:0000313" key="2">
    <source>
        <dbReference type="EMBL" id="GJS74523.1"/>
    </source>
</evidence>
<dbReference type="EMBL" id="BQNB010010237">
    <property type="protein sequence ID" value="GJS74523.1"/>
    <property type="molecule type" value="Genomic_DNA"/>
</dbReference>
<organism evidence="2 3">
    <name type="scientific">Tanacetum coccineum</name>
    <dbReference type="NCBI Taxonomy" id="301880"/>
    <lineage>
        <taxon>Eukaryota</taxon>
        <taxon>Viridiplantae</taxon>
        <taxon>Streptophyta</taxon>
        <taxon>Embryophyta</taxon>
        <taxon>Tracheophyta</taxon>
        <taxon>Spermatophyta</taxon>
        <taxon>Magnoliopsida</taxon>
        <taxon>eudicotyledons</taxon>
        <taxon>Gunneridae</taxon>
        <taxon>Pentapetalae</taxon>
        <taxon>asterids</taxon>
        <taxon>campanulids</taxon>
        <taxon>Asterales</taxon>
        <taxon>Asteraceae</taxon>
        <taxon>Asteroideae</taxon>
        <taxon>Anthemideae</taxon>
        <taxon>Anthemidinae</taxon>
        <taxon>Tanacetum</taxon>
    </lineage>
</organism>
<dbReference type="PANTHER" id="PTHR33067">
    <property type="entry name" value="RNA-DIRECTED DNA POLYMERASE-RELATED"/>
    <property type="match status" value="1"/>
</dbReference>
<name>A0ABQ4YCA6_9ASTR</name>
<feature type="compositionally biased region" description="Acidic residues" evidence="1">
    <location>
        <begin position="45"/>
        <end position="56"/>
    </location>
</feature>
<evidence type="ECO:0000313" key="3">
    <source>
        <dbReference type="Proteomes" id="UP001151760"/>
    </source>
</evidence>
<dbReference type="CDD" id="cd00303">
    <property type="entry name" value="retropepsin_like"/>
    <property type="match status" value="1"/>
</dbReference>
<keyword evidence="3" id="KW-1185">Reference proteome</keyword>
<feature type="region of interest" description="Disordered" evidence="1">
    <location>
        <begin position="32"/>
        <end position="66"/>
    </location>
</feature>
<accession>A0ABQ4YCA6</accession>
<comment type="caution">
    <text evidence="2">The sequence shown here is derived from an EMBL/GenBank/DDBJ whole genome shotgun (WGS) entry which is preliminary data.</text>
</comment>